<evidence type="ECO:0000256" key="1">
    <source>
        <dbReference type="ARBA" id="ARBA00002197"/>
    </source>
</evidence>
<dbReference type="SUPFAM" id="SSF52733">
    <property type="entry name" value="Nicotinate mononucleotide:5,6-dimethylbenzimidazole phosphoribosyltransferase (CobT)"/>
    <property type="match status" value="1"/>
</dbReference>
<feature type="active site" description="Proton acceptor" evidence="11">
    <location>
        <position position="312"/>
    </location>
</feature>
<gene>
    <name evidence="11 12" type="primary">cobT</name>
    <name evidence="12" type="ORF">QYG89_00055</name>
</gene>
<dbReference type="EMBL" id="JAUIYO010000001">
    <property type="protein sequence ID" value="MFK2824086.1"/>
    <property type="molecule type" value="Genomic_DNA"/>
</dbReference>
<evidence type="ECO:0000256" key="11">
    <source>
        <dbReference type="HAMAP-Rule" id="MF_00230"/>
    </source>
</evidence>
<dbReference type="GO" id="GO:0008939">
    <property type="term" value="F:nicotinate-nucleotide-dimethylbenzimidazole phosphoribosyltransferase activity"/>
    <property type="evidence" value="ECO:0007669"/>
    <property type="project" value="UniProtKB-EC"/>
</dbReference>
<dbReference type="InterPro" id="IPR017846">
    <property type="entry name" value="Nict_dMeBzImd_PRibTrfase_bact"/>
</dbReference>
<dbReference type="Pfam" id="PF02277">
    <property type="entry name" value="DBI_PRT"/>
    <property type="match status" value="1"/>
</dbReference>
<comment type="caution">
    <text evidence="12">The sequence shown here is derived from an EMBL/GenBank/DDBJ whole genome shotgun (WGS) entry which is preliminary data.</text>
</comment>
<evidence type="ECO:0000256" key="10">
    <source>
        <dbReference type="ARBA" id="ARBA00047340"/>
    </source>
</evidence>
<evidence type="ECO:0000313" key="12">
    <source>
        <dbReference type="EMBL" id="MFK2824086.1"/>
    </source>
</evidence>
<evidence type="ECO:0000256" key="7">
    <source>
        <dbReference type="ARBA" id="ARBA00022676"/>
    </source>
</evidence>
<evidence type="ECO:0000256" key="8">
    <source>
        <dbReference type="ARBA" id="ARBA00022679"/>
    </source>
</evidence>
<dbReference type="HAMAP" id="MF_00230">
    <property type="entry name" value="CobT"/>
    <property type="match status" value="1"/>
</dbReference>
<keyword evidence="7 11" id="KW-0328">Glycosyltransferase</keyword>
<dbReference type="NCBIfam" id="NF000996">
    <property type="entry name" value="PRK00105.1"/>
    <property type="match status" value="1"/>
</dbReference>
<comment type="pathway">
    <text evidence="2 11">Nucleoside biosynthesis; alpha-ribazole biosynthesis; alpha-ribazole from 5,6-dimethylbenzimidazole: step 1/2.</text>
</comment>
<evidence type="ECO:0000256" key="3">
    <source>
        <dbReference type="ARBA" id="ARBA00007110"/>
    </source>
</evidence>
<dbReference type="Gene3D" id="1.10.1610.10">
    <property type="match status" value="1"/>
</dbReference>
<proteinExistence type="inferred from homology"/>
<evidence type="ECO:0000256" key="2">
    <source>
        <dbReference type="ARBA" id="ARBA00005049"/>
    </source>
</evidence>
<evidence type="ECO:0000256" key="4">
    <source>
        <dbReference type="ARBA" id="ARBA00011991"/>
    </source>
</evidence>
<evidence type="ECO:0000313" key="13">
    <source>
        <dbReference type="Proteomes" id="UP001619911"/>
    </source>
</evidence>
<keyword evidence="6 11" id="KW-0169">Cobalamin biosynthesis</keyword>
<dbReference type="CDD" id="cd02439">
    <property type="entry name" value="DMB-PRT_CobT"/>
    <property type="match status" value="1"/>
</dbReference>
<dbReference type="InterPro" id="IPR036087">
    <property type="entry name" value="Nict_dMeBzImd_PRibTrfase_sf"/>
</dbReference>
<keyword evidence="13" id="KW-1185">Reference proteome</keyword>
<dbReference type="PANTHER" id="PTHR43463">
    <property type="entry name" value="NICOTINATE-NUCLEOTIDE--DIMETHYLBENZIMIDAZOLE PHOSPHORIBOSYLTRANSFERASE"/>
    <property type="match status" value="1"/>
</dbReference>
<protein>
    <recommendedName>
        <fullName evidence="5 11">Nicotinate-nucleotide--dimethylbenzimidazole phosphoribosyltransferase</fullName>
        <shortName evidence="11">NN:DBI PRT</shortName>
        <ecNumber evidence="4 11">2.4.2.21</ecNumber>
    </recommendedName>
    <alternativeName>
        <fullName evidence="9 11">N(1)-alpha-phosphoribosyltransferase</fullName>
    </alternativeName>
</protein>
<comment type="function">
    <text evidence="1 11">Catalyzes the synthesis of alpha-ribazole-5'-phosphate from nicotinate mononucleotide (NAMN) and 5,6-dimethylbenzimidazole (DMB).</text>
</comment>
<accession>A0ABW8I3L3</accession>
<reference evidence="12 13" key="1">
    <citation type="submission" date="2023-07" db="EMBL/GenBank/DDBJ databases">
        <title>Bacillus lucianemedeirus sp. nov, a new species isolated from an immunobiological production facility.</title>
        <authorList>
            <person name="Costa L.V."/>
            <person name="Miranda R.V.S.L."/>
            <person name="Brandao M.L.L."/>
            <person name="Reis C.M.F."/>
            <person name="Frazao A.M."/>
            <person name="Cruz F.V."/>
            <person name="Baio P.V.P."/>
            <person name="Veras J.F.C."/>
            <person name="Ramos J.N."/>
            <person name="Vieira V."/>
        </authorList>
    </citation>
    <scope>NUCLEOTIDE SEQUENCE [LARGE SCALE GENOMIC DNA]</scope>
    <source>
        <strain evidence="12 13">B190/17</strain>
    </source>
</reference>
<keyword evidence="8 11" id="KW-0808">Transferase</keyword>
<dbReference type="Gene3D" id="3.40.50.10210">
    <property type="match status" value="1"/>
</dbReference>
<dbReference type="RefSeq" id="WP_404313592.1">
    <property type="nucleotide sequence ID" value="NZ_JAUIYO010000001.1"/>
</dbReference>
<dbReference type="InterPro" id="IPR023195">
    <property type="entry name" value="Nict_dMeBzImd_PRibTrfase_N"/>
</dbReference>
<organism evidence="12 13">
    <name type="scientific">Bacillus lumedeiriae</name>
    <dbReference type="NCBI Taxonomy" id="3058829"/>
    <lineage>
        <taxon>Bacteria</taxon>
        <taxon>Bacillati</taxon>
        <taxon>Bacillota</taxon>
        <taxon>Bacilli</taxon>
        <taxon>Bacillales</taxon>
        <taxon>Bacillaceae</taxon>
        <taxon>Bacillus</taxon>
    </lineage>
</organism>
<dbReference type="EC" id="2.4.2.21" evidence="4 11"/>
<dbReference type="PANTHER" id="PTHR43463:SF1">
    <property type="entry name" value="NICOTINATE-NUCLEOTIDE--DIMETHYLBENZIMIDAZOLE PHOSPHORIBOSYLTRANSFERASE"/>
    <property type="match status" value="1"/>
</dbReference>
<evidence type="ECO:0000256" key="6">
    <source>
        <dbReference type="ARBA" id="ARBA00022573"/>
    </source>
</evidence>
<evidence type="ECO:0000256" key="9">
    <source>
        <dbReference type="ARBA" id="ARBA00030686"/>
    </source>
</evidence>
<comment type="similarity">
    <text evidence="3 11">Belongs to the CobT family.</text>
</comment>
<evidence type="ECO:0000256" key="5">
    <source>
        <dbReference type="ARBA" id="ARBA00015486"/>
    </source>
</evidence>
<comment type="catalytic activity">
    <reaction evidence="10 11">
        <text>5,6-dimethylbenzimidazole + nicotinate beta-D-ribonucleotide = alpha-ribazole 5'-phosphate + nicotinate + H(+)</text>
        <dbReference type="Rhea" id="RHEA:11196"/>
        <dbReference type="ChEBI" id="CHEBI:15378"/>
        <dbReference type="ChEBI" id="CHEBI:15890"/>
        <dbReference type="ChEBI" id="CHEBI:32544"/>
        <dbReference type="ChEBI" id="CHEBI:57502"/>
        <dbReference type="ChEBI" id="CHEBI:57918"/>
        <dbReference type="EC" id="2.4.2.21"/>
    </reaction>
</comment>
<sequence>MIKFQVPPLNKEMGIQVTNYIHTLTKPMGSLGKLELFAIKLAEMTGVPFPEVSPPGVIVFAADHGITQEGVSAFPQEVTVQMTANMANGGAAINVFSRQIDAKFKLVDVGVASDIVTEGIIHKKVRKGTANFLHEEAMTKEEAVQAISVGYEEAKSLIDEGIKCLIVGEVGIGNTTASSAVLTTLTNADPAEIVGRGTGISTEQHERKVDIVKQAVHNRQPDPRDALDILSKVGGLEMAAMAGAMLAAAERRVPILLDGFICTVSACIARLLAPASSDYMIVSHHSAEPGHTKAMNHLEKSPILQLNMRLGEGTGAAIAFPILESAVRMTAEMATFESANVTNKENDKVNVKG</sequence>
<name>A0ABW8I3L3_9BACI</name>
<dbReference type="NCBIfam" id="TIGR03160">
    <property type="entry name" value="cobT_DBIPRT"/>
    <property type="match status" value="1"/>
</dbReference>
<dbReference type="Proteomes" id="UP001619911">
    <property type="component" value="Unassembled WGS sequence"/>
</dbReference>
<dbReference type="InterPro" id="IPR003200">
    <property type="entry name" value="Nict_dMeBzImd_PRibTrfase"/>
</dbReference>